<dbReference type="SMART" id="SM00849">
    <property type="entry name" value="Lactamase_B"/>
    <property type="match status" value="1"/>
</dbReference>
<dbReference type="PANTHER" id="PTHR42951:SF15">
    <property type="entry name" value="METALLO-BETA-LACTAMASE SUPERFAMILY PROTEIN"/>
    <property type="match status" value="1"/>
</dbReference>
<dbReference type="SUPFAM" id="SSF56281">
    <property type="entry name" value="Metallo-hydrolase/oxidoreductase"/>
    <property type="match status" value="1"/>
</dbReference>
<dbReference type="InterPro" id="IPR050855">
    <property type="entry name" value="NDM-1-like"/>
</dbReference>
<dbReference type="EMBL" id="JBBMFN010000033">
    <property type="protein sequence ID" value="MEQ2466755.1"/>
    <property type="molecule type" value="Genomic_DNA"/>
</dbReference>
<reference evidence="2 3" key="1">
    <citation type="submission" date="2024-03" db="EMBL/GenBank/DDBJ databases">
        <title>Human intestinal bacterial collection.</title>
        <authorList>
            <person name="Pauvert C."/>
            <person name="Hitch T.C.A."/>
            <person name="Clavel T."/>
        </authorList>
    </citation>
    <scope>NUCLEOTIDE SEQUENCE [LARGE SCALE GENOMIC DNA]</scope>
    <source>
        <strain evidence="2 3">CLA-SR-H024</strain>
    </source>
</reference>
<sequence>MAELKGIEILTIEKNSFVMHPTLIWDEKQTLLIDTGMPGYMEDINLVMAKANKSLEDLTDILLTHQDIDHIGSLPEILTACTQHLTIYAHKEDIPYIEGNQPLLKANPAKFNEEQWEALPDSLKFIYLHPPKAQVTNSLEDGQLLPINEGLEIIHTPGHTPGHISLFHKKSGTLVAGDALTAVNGKLHLPNPVHTPDMNLAIQSIEKFLTYPITKIVCYHGGIVSDNVMEQLHGLVKLKTI</sequence>
<organism evidence="2 3">
    <name type="scientific">Niallia hominis</name>
    <dbReference type="NCBI Taxonomy" id="3133173"/>
    <lineage>
        <taxon>Bacteria</taxon>
        <taxon>Bacillati</taxon>
        <taxon>Bacillota</taxon>
        <taxon>Bacilli</taxon>
        <taxon>Bacillales</taxon>
        <taxon>Bacillaceae</taxon>
        <taxon>Niallia</taxon>
    </lineage>
</organism>
<dbReference type="RefSeq" id="WP_031537734.1">
    <property type="nucleotide sequence ID" value="NZ_JBBMFN010000033.1"/>
</dbReference>
<dbReference type="Pfam" id="PF00753">
    <property type="entry name" value="Lactamase_B"/>
    <property type="match status" value="1"/>
</dbReference>
<dbReference type="InterPro" id="IPR036866">
    <property type="entry name" value="RibonucZ/Hydroxyglut_hydro"/>
</dbReference>
<keyword evidence="3" id="KW-1185">Reference proteome</keyword>
<evidence type="ECO:0000259" key="1">
    <source>
        <dbReference type="SMART" id="SM00849"/>
    </source>
</evidence>
<evidence type="ECO:0000313" key="3">
    <source>
        <dbReference type="Proteomes" id="UP001465426"/>
    </source>
</evidence>
<feature type="domain" description="Metallo-beta-lactamase" evidence="1">
    <location>
        <begin position="18"/>
        <end position="220"/>
    </location>
</feature>
<evidence type="ECO:0000313" key="2">
    <source>
        <dbReference type="EMBL" id="MEQ2466755.1"/>
    </source>
</evidence>
<accession>A0ABV1F058</accession>
<dbReference type="CDD" id="cd07721">
    <property type="entry name" value="yflN-like_MBL-fold"/>
    <property type="match status" value="1"/>
</dbReference>
<dbReference type="InterPro" id="IPR001279">
    <property type="entry name" value="Metallo-B-lactamas"/>
</dbReference>
<name>A0ABV1F058_9BACI</name>
<protein>
    <submittedName>
        <fullName evidence="2">MBL fold metallo-hydrolase</fullName>
    </submittedName>
</protein>
<dbReference type="Proteomes" id="UP001465426">
    <property type="component" value="Unassembled WGS sequence"/>
</dbReference>
<dbReference type="Gene3D" id="3.60.15.10">
    <property type="entry name" value="Ribonuclease Z/Hydroxyacylglutathione hydrolase-like"/>
    <property type="match status" value="1"/>
</dbReference>
<proteinExistence type="predicted"/>
<dbReference type="PANTHER" id="PTHR42951">
    <property type="entry name" value="METALLO-BETA-LACTAMASE DOMAIN-CONTAINING"/>
    <property type="match status" value="1"/>
</dbReference>
<comment type="caution">
    <text evidence="2">The sequence shown here is derived from an EMBL/GenBank/DDBJ whole genome shotgun (WGS) entry which is preliminary data.</text>
</comment>
<gene>
    <name evidence="2" type="ORF">WMO63_13910</name>
</gene>